<name>A0ABW4ZF47_9BACT</name>
<dbReference type="InterPro" id="IPR028994">
    <property type="entry name" value="Integrin_alpha_N"/>
</dbReference>
<evidence type="ECO:0000313" key="1">
    <source>
        <dbReference type="EMBL" id="MFD2160499.1"/>
    </source>
</evidence>
<gene>
    <name evidence="1" type="ORF">ACFSW8_16460</name>
</gene>
<protein>
    <recommendedName>
        <fullName evidence="3">VCBS repeat-containing protein</fullName>
    </recommendedName>
</protein>
<accession>A0ABW4ZF47</accession>
<reference evidence="2" key="1">
    <citation type="journal article" date="2019" name="Int. J. Syst. Evol. Microbiol.">
        <title>The Global Catalogue of Microorganisms (GCM) 10K type strain sequencing project: providing services to taxonomists for standard genome sequencing and annotation.</title>
        <authorList>
            <consortium name="The Broad Institute Genomics Platform"/>
            <consortium name="The Broad Institute Genome Sequencing Center for Infectious Disease"/>
            <person name="Wu L."/>
            <person name="Ma J."/>
        </authorList>
    </citation>
    <scope>NUCLEOTIDE SEQUENCE [LARGE SCALE GENOMIC DNA]</scope>
    <source>
        <strain evidence="2">CCUG 57942</strain>
    </source>
</reference>
<dbReference type="EMBL" id="JBHUJB010000083">
    <property type="protein sequence ID" value="MFD2160499.1"/>
    <property type="molecule type" value="Genomic_DNA"/>
</dbReference>
<comment type="caution">
    <text evidence="1">The sequence shown here is derived from an EMBL/GenBank/DDBJ whole genome shotgun (WGS) entry which is preliminary data.</text>
</comment>
<dbReference type="SUPFAM" id="SSF69318">
    <property type="entry name" value="Integrin alpha N-terminal domain"/>
    <property type="match status" value="1"/>
</dbReference>
<evidence type="ECO:0000313" key="2">
    <source>
        <dbReference type="Proteomes" id="UP001597389"/>
    </source>
</evidence>
<evidence type="ECO:0008006" key="3">
    <source>
        <dbReference type="Google" id="ProtNLM"/>
    </source>
</evidence>
<dbReference type="RefSeq" id="WP_377088024.1">
    <property type="nucleotide sequence ID" value="NZ_JBHSJL010000014.1"/>
</dbReference>
<organism evidence="1 2">
    <name type="scientific">Rubritalea tangerina</name>
    <dbReference type="NCBI Taxonomy" id="430798"/>
    <lineage>
        <taxon>Bacteria</taxon>
        <taxon>Pseudomonadati</taxon>
        <taxon>Verrucomicrobiota</taxon>
        <taxon>Verrucomicrobiia</taxon>
        <taxon>Verrucomicrobiales</taxon>
        <taxon>Rubritaleaceae</taxon>
        <taxon>Rubritalea</taxon>
    </lineage>
</organism>
<keyword evidence="2" id="KW-1185">Reference proteome</keyword>
<dbReference type="Proteomes" id="UP001597389">
    <property type="component" value="Unassembled WGS sequence"/>
</dbReference>
<sequence>MPAVSEQFKTYHDFASASLQDIYGERLDAAQQFVCNSMQSGVWINQQSSFFWLPLPWQAQLSPINAIASGDFDADGKIELILAQNHFSNWIETGLWRGTPGTHLEWNGSHFQTLTFPQSGIFLPNDTKAIITLPNTQSTHILAAQNQGPLLLFSSQPSNKQ</sequence>
<proteinExistence type="predicted"/>